<dbReference type="InterPro" id="IPR050469">
    <property type="entry name" value="Diguanylate_Cyclase"/>
</dbReference>
<proteinExistence type="predicted"/>
<dbReference type="CDD" id="cd01949">
    <property type="entry name" value="GGDEF"/>
    <property type="match status" value="1"/>
</dbReference>
<protein>
    <recommendedName>
        <fullName evidence="2">diguanylate cyclase</fullName>
        <ecNumber evidence="2">2.7.7.65</ecNumber>
    </recommendedName>
</protein>
<dbReference type="InterPro" id="IPR011006">
    <property type="entry name" value="CheY-like_superfamily"/>
</dbReference>
<dbReference type="SUPFAM" id="SSF52172">
    <property type="entry name" value="CheY-like"/>
    <property type="match status" value="1"/>
</dbReference>
<dbReference type="Pfam" id="PF00990">
    <property type="entry name" value="GGDEF"/>
    <property type="match status" value="1"/>
</dbReference>
<feature type="domain" description="GGDEF" evidence="6">
    <location>
        <begin position="172"/>
        <end position="308"/>
    </location>
</feature>
<comment type="catalytic activity">
    <reaction evidence="3">
        <text>2 GTP = 3',3'-c-di-GMP + 2 diphosphate</text>
        <dbReference type="Rhea" id="RHEA:24898"/>
        <dbReference type="ChEBI" id="CHEBI:33019"/>
        <dbReference type="ChEBI" id="CHEBI:37565"/>
        <dbReference type="ChEBI" id="CHEBI:58805"/>
        <dbReference type="EC" id="2.7.7.65"/>
    </reaction>
</comment>
<evidence type="ECO:0000256" key="2">
    <source>
        <dbReference type="ARBA" id="ARBA00012528"/>
    </source>
</evidence>
<dbReference type="RefSeq" id="WP_070178551.1">
    <property type="nucleotide sequence ID" value="NZ_BMJR01000013.1"/>
</dbReference>
<dbReference type="PROSITE" id="PS50110">
    <property type="entry name" value="RESPONSE_REGULATORY"/>
    <property type="match status" value="1"/>
</dbReference>
<dbReference type="InterPro" id="IPR043128">
    <property type="entry name" value="Rev_trsase/Diguanyl_cyclase"/>
</dbReference>
<dbReference type="PANTHER" id="PTHR45138">
    <property type="entry name" value="REGULATORY COMPONENTS OF SENSORY TRANSDUCTION SYSTEM"/>
    <property type="match status" value="1"/>
</dbReference>
<dbReference type="Pfam" id="PF00072">
    <property type="entry name" value="Response_reg"/>
    <property type="match status" value="1"/>
</dbReference>
<evidence type="ECO:0000256" key="1">
    <source>
        <dbReference type="ARBA" id="ARBA00001946"/>
    </source>
</evidence>
<dbReference type="InterPro" id="IPR001789">
    <property type="entry name" value="Sig_transdc_resp-reg_receiver"/>
</dbReference>
<gene>
    <name evidence="7" type="ORF">BFC17_07595</name>
</gene>
<dbReference type="SUPFAM" id="SSF55073">
    <property type="entry name" value="Nucleotide cyclase"/>
    <property type="match status" value="1"/>
</dbReference>
<dbReference type="Proteomes" id="UP000176037">
    <property type="component" value="Unassembled WGS sequence"/>
</dbReference>
<evidence type="ECO:0000259" key="5">
    <source>
        <dbReference type="PROSITE" id="PS50110"/>
    </source>
</evidence>
<evidence type="ECO:0000313" key="8">
    <source>
        <dbReference type="Proteomes" id="UP000176037"/>
    </source>
</evidence>
<dbReference type="SMART" id="SM00448">
    <property type="entry name" value="REC"/>
    <property type="match status" value="1"/>
</dbReference>
<comment type="cofactor">
    <cofactor evidence="1">
        <name>Mg(2+)</name>
        <dbReference type="ChEBI" id="CHEBI:18420"/>
    </cofactor>
</comment>
<dbReference type="GO" id="GO:0000160">
    <property type="term" value="P:phosphorelay signal transduction system"/>
    <property type="evidence" value="ECO:0007669"/>
    <property type="project" value="InterPro"/>
</dbReference>
<dbReference type="Gene3D" id="3.40.50.2300">
    <property type="match status" value="1"/>
</dbReference>
<dbReference type="PANTHER" id="PTHR45138:SF9">
    <property type="entry name" value="DIGUANYLATE CYCLASE DGCM-RELATED"/>
    <property type="match status" value="1"/>
</dbReference>
<dbReference type="InterPro" id="IPR029787">
    <property type="entry name" value="Nucleotide_cyclase"/>
</dbReference>
<keyword evidence="8" id="KW-1185">Reference proteome</keyword>
<dbReference type="PROSITE" id="PS50887">
    <property type="entry name" value="GGDEF"/>
    <property type="match status" value="1"/>
</dbReference>
<dbReference type="AlphaFoldDB" id="A0A1E8F956"/>
<feature type="modified residue" description="4-aspartylphosphate" evidence="4">
    <location>
        <position position="72"/>
    </location>
</feature>
<dbReference type="SMART" id="SM00267">
    <property type="entry name" value="GGDEF"/>
    <property type="match status" value="1"/>
</dbReference>
<comment type="caution">
    <text evidence="7">The sequence shown here is derived from an EMBL/GenBank/DDBJ whole genome shotgun (WGS) entry which is preliminary data.</text>
</comment>
<dbReference type="NCBIfam" id="TIGR00254">
    <property type="entry name" value="GGDEF"/>
    <property type="match status" value="1"/>
</dbReference>
<feature type="domain" description="Response regulatory" evidence="5">
    <location>
        <begin position="24"/>
        <end position="141"/>
    </location>
</feature>
<keyword evidence="4" id="KW-0597">Phosphoprotein</keyword>
<evidence type="ECO:0000256" key="4">
    <source>
        <dbReference type="PROSITE-ProRule" id="PRU00169"/>
    </source>
</evidence>
<dbReference type="GO" id="GO:1902201">
    <property type="term" value="P:negative regulation of bacterial-type flagellum-dependent cell motility"/>
    <property type="evidence" value="ECO:0007669"/>
    <property type="project" value="TreeGrafter"/>
</dbReference>
<organism evidence="7 8">
    <name type="scientific">Alteromonas lipolytica</name>
    <dbReference type="NCBI Taxonomy" id="1856405"/>
    <lineage>
        <taxon>Bacteria</taxon>
        <taxon>Pseudomonadati</taxon>
        <taxon>Pseudomonadota</taxon>
        <taxon>Gammaproteobacteria</taxon>
        <taxon>Alteromonadales</taxon>
        <taxon>Alteromonadaceae</taxon>
        <taxon>Alteromonas/Salinimonas group</taxon>
        <taxon>Alteromonas</taxon>
    </lineage>
</organism>
<reference evidence="7 8" key="1">
    <citation type="submission" date="2016-09" db="EMBL/GenBank/DDBJ databases">
        <title>Alteromonas lipolytica, a new species isolated from sea water.</title>
        <authorList>
            <person name="Wu Y.-H."/>
            <person name="Cheng H."/>
            <person name="Xu X.-W."/>
        </authorList>
    </citation>
    <scope>NUCLEOTIDE SEQUENCE [LARGE SCALE GENOMIC DNA]</scope>
    <source>
        <strain evidence="7 8">JW12</strain>
    </source>
</reference>
<evidence type="ECO:0000256" key="3">
    <source>
        <dbReference type="ARBA" id="ARBA00034247"/>
    </source>
</evidence>
<name>A0A1E8F956_9ALTE</name>
<dbReference type="Gene3D" id="3.30.70.270">
    <property type="match status" value="1"/>
</dbReference>
<dbReference type="STRING" id="1856405.BFC17_07595"/>
<dbReference type="EC" id="2.7.7.65" evidence="2"/>
<dbReference type="FunFam" id="3.30.70.270:FF:000001">
    <property type="entry name" value="Diguanylate cyclase domain protein"/>
    <property type="match status" value="1"/>
</dbReference>
<evidence type="ECO:0000313" key="7">
    <source>
        <dbReference type="EMBL" id="OFI32306.1"/>
    </source>
</evidence>
<accession>A0A1E8F956</accession>
<dbReference type="EMBL" id="MJIC01000020">
    <property type="protein sequence ID" value="OFI32306.1"/>
    <property type="molecule type" value="Genomic_DNA"/>
</dbReference>
<dbReference type="GO" id="GO:0005886">
    <property type="term" value="C:plasma membrane"/>
    <property type="evidence" value="ECO:0007669"/>
    <property type="project" value="TreeGrafter"/>
</dbReference>
<sequence length="311" mass="34992">MFTESAYSTLQFPLYTGKNIADCVALIVDDDEASRLLLSSILSDTLRCICISNSIEVVAAVDNFKPDIIVMDINMPGQSGIDICKQLQSKKATANCPVLFVSSANKSEEQDRCWQVGASTLTYRVKHLLQSKLRLDLLTELTFKDSLTGLYNRHYLFTEIPTIFKQVVREQQFLSVIMVDIDRFKRYNDFYGHVKGDECLHEVAQTLLEALQRPQDCIIRYGGEEFLIFLPDTTAEGCLHVAQTLVQAVRDQKIPHEKSEHGVVTISVGYVVTKPTKESRIEHIVSEADLSLFEAKESGRCQLRGHANLAL</sequence>
<dbReference type="GO" id="GO:0052621">
    <property type="term" value="F:diguanylate cyclase activity"/>
    <property type="evidence" value="ECO:0007669"/>
    <property type="project" value="UniProtKB-EC"/>
</dbReference>
<dbReference type="GO" id="GO:0043709">
    <property type="term" value="P:cell adhesion involved in single-species biofilm formation"/>
    <property type="evidence" value="ECO:0007669"/>
    <property type="project" value="TreeGrafter"/>
</dbReference>
<evidence type="ECO:0000259" key="6">
    <source>
        <dbReference type="PROSITE" id="PS50887"/>
    </source>
</evidence>
<dbReference type="InterPro" id="IPR000160">
    <property type="entry name" value="GGDEF_dom"/>
</dbReference>
<dbReference type="OrthoDB" id="9812260at2"/>